<reference evidence="3" key="2">
    <citation type="journal article" date="2023" name="Nat. Commun.">
        <title>Cultivation of marine bacteria of the SAR202 clade.</title>
        <authorList>
            <person name="Lim Y."/>
            <person name="Seo J.H."/>
            <person name="Giovannoni S.J."/>
            <person name="Kang I."/>
            <person name="Cho J.C."/>
        </authorList>
    </citation>
    <scope>NUCLEOTIDE SEQUENCE</scope>
    <source>
        <strain evidence="3">JH1073</strain>
    </source>
</reference>
<dbReference type="RefSeq" id="WP_342826769.1">
    <property type="nucleotide sequence ID" value="NZ_CP046146.1"/>
</dbReference>
<keyword evidence="1" id="KW-0812">Transmembrane</keyword>
<protein>
    <submittedName>
        <fullName evidence="3">Uncharacterized protein</fullName>
    </submittedName>
</protein>
<evidence type="ECO:0000313" key="3">
    <source>
        <dbReference type="EMBL" id="WFG40556.1"/>
    </source>
</evidence>
<dbReference type="Proteomes" id="UP001321249">
    <property type="component" value="Unassembled WGS sequence"/>
</dbReference>
<dbReference type="Proteomes" id="UP001219901">
    <property type="component" value="Chromosome"/>
</dbReference>
<keyword evidence="4" id="KW-1185">Reference proteome</keyword>
<dbReference type="EMBL" id="WMBE01000004">
    <property type="protein sequence ID" value="MDG0867827.1"/>
    <property type="molecule type" value="Genomic_DNA"/>
</dbReference>
<evidence type="ECO:0000256" key="1">
    <source>
        <dbReference type="SAM" id="Phobius"/>
    </source>
</evidence>
<proteinExistence type="predicted"/>
<feature type="transmembrane region" description="Helical" evidence="1">
    <location>
        <begin position="6"/>
        <end position="27"/>
    </location>
</feature>
<sequence>MNRTLMWTAGSLLLIAFKVIEWLVLFPLGRRSKWLFRVVLIAVLFIGWIVPTGDKRFDTPAAAVSLDHGYGLVSWEFDNFFDKWSHRVWTALPWTPTSESDRRAALDRYVELVGELRTAKGDLNRATSAANPDEVEISGAQAQIDRLISERNSIRSAVEEYLEQIIAEVVRSPEIDLVGSFVWPPVDFRIGDPPKLLVTSRRDEIVRIEDVLIDPDIPIDEMSRIESELVAEHDISAVILQTGGLASYPTVIPTSDLKRLVDVASHEWLHAYLAFHPLGRAYFGGGEIRSMNETLADIFGREVGLRVYSEVTGEPFVAPTRPETASKHVETEDEALIDPEEFNFNRFMGETRRTTDDLLADGKIDEAEAYMESRRVELLDHNYRIRKINQAYFAFHGTYAESPSSTSPIARYMWDLRDQVETVGEMVKLLRPLGTYEEFEGLLVERGIELEAE</sequence>
<evidence type="ECO:0000313" key="2">
    <source>
        <dbReference type="EMBL" id="MDG0867827.1"/>
    </source>
</evidence>
<keyword evidence="1" id="KW-1133">Transmembrane helix</keyword>
<gene>
    <name evidence="2" type="ORF">GKO46_12200</name>
    <name evidence="3" type="ORF">GKO48_13405</name>
</gene>
<dbReference type="AlphaFoldDB" id="A0AAJ5ZIH5"/>
<keyword evidence="1" id="KW-0472">Membrane</keyword>
<dbReference type="EMBL" id="CP046147">
    <property type="protein sequence ID" value="WFG40556.1"/>
    <property type="molecule type" value="Genomic_DNA"/>
</dbReference>
<evidence type="ECO:0000313" key="5">
    <source>
        <dbReference type="Proteomes" id="UP001321249"/>
    </source>
</evidence>
<feature type="transmembrane region" description="Helical" evidence="1">
    <location>
        <begin position="34"/>
        <end position="51"/>
    </location>
</feature>
<organism evidence="3 4">
    <name type="scientific">Candidatus Lucifugimonas marina</name>
    <dbReference type="NCBI Taxonomy" id="3038979"/>
    <lineage>
        <taxon>Bacteria</taxon>
        <taxon>Bacillati</taxon>
        <taxon>Chloroflexota</taxon>
        <taxon>Dehalococcoidia</taxon>
        <taxon>SAR202 cluster</taxon>
        <taxon>Candidatus Lucifugimonadales</taxon>
        <taxon>Candidatus Lucifugimonadaceae</taxon>
        <taxon>Candidatus Lucifugimonas</taxon>
    </lineage>
</organism>
<reference evidence="4" key="3">
    <citation type="submission" date="2023-06" db="EMBL/GenBank/DDBJ databases">
        <title>Pangenomics reveal diversification of enzyme families and niche specialization in globally abundant SAR202 bacteria.</title>
        <authorList>
            <person name="Saw J.H.W."/>
        </authorList>
    </citation>
    <scope>NUCLEOTIDE SEQUENCE [LARGE SCALE GENOMIC DNA]</scope>
    <source>
        <strain evidence="4">JH1073</strain>
    </source>
</reference>
<accession>A0AAJ5ZIH5</accession>
<reference evidence="4 5" key="1">
    <citation type="submission" date="2019-11" db="EMBL/GenBank/DDBJ databases">
        <authorList>
            <person name="Cho J.-C."/>
        </authorList>
    </citation>
    <scope>NUCLEOTIDE SEQUENCE [LARGE SCALE GENOMIC DNA]</scope>
    <source>
        <strain evidence="3 4">JH1073</strain>
        <strain evidence="2 5">JH702</strain>
    </source>
</reference>
<name>A0AAJ5ZIH5_9CHLR</name>
<evidence type="ECO:0000313" key="4">
    <source>
        <dbReference type="Proteomes" id="UP001219901"/>
    </source>
</evidence>